<organism evidence="4 5">
    <name type="scientific">Coniophora puteana (strain RWD-64-598)</name>
    <name type="common">Brown rot fungus</name>
    <dbReference type="NCBI Taxonomy" id="741705"/>
    <lineage>
        <taxon>Eukaryota</taxon>
        <taxon>Fungi</taxon>
        <taxon>Dikarya</taxon>
        <taxon>Basidiomycota</taxon>
        <taxon>Agaricomycotina</taxon>
        <taxon>Agaricomycetes</taxon>
        <taxon>Agaricomycetidae</taxon>
        <taxon>Boletales</taxon>
        <taxon>Coniophorineae</taxon>
        <taxon>Coniophoraceae</taxon>
        <taxon>Coniophora</taxon>
    </lineage>
</organism>
<sequence length="125" mass="13431">MAATATVTRTKTATKAANQRTKKADKADKPKRPPSAYNLYVRAHMKPWLEQHQGSTNKDAMVAIGAMWRDAPENPNRGKAPAARKPKKSANAQGNKLGGGKDVAGTSSCVEQDDDLSLHQFDGSD</sequence>
<evidence type="ECO:0000313" key="4">
    <source>
        <dbReference type="EMBL" id="EIW84438.1"/>
    </source>
</evidence>
<dbReference type="CDD" id="cd00084">
    <property type="entry name" value="HMG-box_SF"/>
    <property type="match status" value="1"/>
</dbReference>
<evidence type="ECO:0000256" key="2">
    <source>
        <dbReference type="SAM" id="MobiDB-lite"/>
    </source>
</evidence>
<name>A0A5M3MZ63_CONPW</name>
<protein>
    <recommendedName>
        <fullName evidence="3">HMG box domain-containing protein</fullName>
    </recommendedName>
</protein>
<keyword evidence="1" id="KW-0238">DNA-binding</keyword>
<dbReference type="GO" id="GO:0005634">
    <property type="term" value="C:nucleus"/>
    <property type="evidence" value="ECO:0007669"/>
    <property type="project" value="UniProtKB-UniRule"/>
</dbReference>
<keyword evidence="5" id="KW-1185">Reference proteome</keyword>
<dbReference type="InterPro" id="IPR009071">
    <property type="entry name" value="HMG_box_dom"/>
</dbReference>
<proteinExistence type="predicted"/>
<evidence type="ECO:0000313" key="5">
    <source>
        <dbReference type="Proteomes" id="UP000053558"/>
    </source>
</evidence>
<dbReference type="Pfam" id="PF00505">
    <property type="entry name" value="HMG_box"/>
    <property type="match status" value="1"/>
</dbReference>
<dbReference type="Proteomes" id="UP000053558">
    <property type="component" value="Unassembled WGS sequence"/>
</dbReference>
<dbReference type="EMBL" id="JH711575">
    <property type="protein sequence ID" value="EIW84438.1"/>
    <property type="molecule type" value="Genomic_DNA"/>
</dbReference>
<feature type="compositionally biased region" description="Basic and acidic residues" evidence="2">
    <location>
        <begin position="22"/>
        <end position="31"/>
    </location>
</feature>
<evidence type="ECO:0000256" key="1">
    <source>
        <dbReference type="PROSITE-ProRule" id="PRU00267"/>
    </source>
</evidence>
<evidence type="ECO:0000259" key="3">
    <source>
        <dbReference type="PROSITE" id="PS50118"/>
    </source>
</evidence>
<dbReference type="PROSITE" id="PS50118">
    <property type="entry name" value="HMG_BOX_2"/>
    <property type="match status" value="1"/>
</dbReference>
<feature type="compositionally biased region" description="Low complexity" evidence="2">
    <location>
        <begin position="1"/>
        <end position="19"/>
    </location>
</feature>
<feature type="region of interest" description="Disordered" evidence="2">
    <location>
        <begin position="1"/>
        <end position="37"/>
    </location>
</feature>
<dbReference type="OrthoDB" id="667577at2759"/>
<dbReference type="InterPro" id="IPR036910">
    <property type="entry name" value="HMG_box_dom_sf"/>
</dbReference>
<dbReference type="KEGG" id="cput:CONPUDRAFT_163573"/>
<accession>A0A5M3MZ63</accession>
<dbReference type="AlphaFoldDB" id="A0A5M3MZ63"/>
<reference evidence="5" key="1">
    <citation type="journal article" date="2012" name="Science">
        <title>The Paleozoic origin of enzymatic lignin decomposition reconstructed from 31 fungal genomes.</title>
        <authorList>
            <person name="Floudas D."/>
            <person name="Binder M."/>
            <person name="Riley R."/>
            <person name="Barry K."/>
            <person name="Blanchette R.A."/>
            <person name="Henrissat B."/>
            <person name="Martinez A.T."/>
            <person name="Otillar R."/>
            <person name="Spatafora J.W."/>
            <person name="Yadav J.S."/>
            <person name="Aerts A."/>
            <person name="Benoit I."/>
            <person name="Boyd A."/>
            <person name="Carlson A."/>
            <person name="Copeland A."/>
            <person name="Coutinho P.M."/>
            <person name="de Vries R.P."/>
            <person name="Ferreira P."/>
            <person name="Findley K."/>
            <person name="Foster B."/>
            <person name="Gaskell J."/>
            <person name="Glotzer D."/>
            <person name="Gorecki P."/>
            <person name="Heitman J."/>
            <person name="Hesse C."/>
            <person name="Hori C."/>
            <person name="Igarashi K."/>
            <person name="Jurgens J.A."/>
            <person name="Kallen N."/>
            <person name="Kersten P."/>
            <person name="Kohler A."/>
            <person name="Kuees U."/>
            <person name="Kumar T.K.A."/>
            <person name="Kuo A."/>
            <person name="LaButti K."/>
            <person name="Larrondo L.F."/>
            <person name="Lindquist E."/>
            <person name="Ling A."/>
            <person name="Lombard V."/>
            <person name="Lucas S."/>
            <person name="Lundell T."/>
            <person name="Martin R."/>
            <person name="McLaughlin D.J."/>
            <person name="Morgenstern I."/>
            <person name="Morin E."/>
            <person name="Murat C."/>
            <person name="Nagy L.G."/>
            <person name="Nolan M."/>
            <person name="Ohm R.A."/>
            <person name="Patyshakuliyeva A."/>
            <person name="Rokas A."/>
            <person name="Ruiz-Duenas F.J."/>
            <person name="Sabat G."/>
            <person name="Salamov A."/>
            <person name="Samejima M."/>
            <person name="Schmutz J."/>
            <person name="Slot J.C."/>
            <person name="St John F."/>
            <person name="Stenlid J."/>
            <person name="Sun H."/>
            <person name="Sun S."/>
            <person name="Syed K."/>
            <person name="Tsang A."/>
            <person name="Wiebenga A."/>
            <person name="Young D."/>
            <person name="Pisabarro A."/>
            <person name="Eastwood D.C."/>
            <person name="Martin F."/>
            <person name="Cullen D."/>
            <person name="Grigoriev I.V."/>
            <person name="Hibbett D.S."/>
        </authorList>
    </citation>
    <scope>NUCLEOTIDE SEQUENCE [LARGE SCALE GENOMIC DNA]</scope>
    <source>
        <strain evidence="5">RWD-64-598 SS2</strain>
    </source>
</reference>
<dbReference type="SUPFAM" id="SSF47095">
    <property type="entry name" value="HMG-box"/>
    <property type="match status" value="1"/>
</dbReference>
<dbReference type="RefSeq" id="XP_007766138.1">
    <property type="nucleotide sequence ID" value="XM_007767948.1"/>
</dbReference>
<comment type="caution">
    <text evidence="4">The sequence shown here is derived from an EMBL/GenBank/DDBJ whole genome shotgun (WGS) entry which is preliminary data.</text>
</comment>
<feature type="region of interest" description="Disordered" evidence="2">
    <location>
        <begin position="66"/>
        <end position="125"/>
    </location>
</feature>
<gene>
    <name evidence="4" type="ORF">CONPUDRAFT_163573</name>
</gene>
<feature type="DNA-binding region" description="HMG box" evidence="1">
    <location>
        <begin position="30"/>
        <end position="81"/>
    </location>
</feature>
<keyword evidence="1" id="KW-0539">Nucleus</keyword>
<dbReference type="GeneID" id="19204940"/>
<feature type="domain" description="HMG box" evidence="3">
    <location>
        <begin position="30"/>
        <end position="81"/>
    </location>
</feature>
<dbReference type="Gene3D" id="1.10.30.10">
    <property type="entry name" value="High mobility group box domain"/>
    <property type="match status" value="1"/>
</dbReference>
<dbReference type="GO" id="GO:0003677">
    <property type="term" value="F:DNA binding"/>
    <property type="evidence" value="ECO:0007669"/>
    <property type="project" value="UniProtKB-UniRule"/>
</dbReference>